<evidence type="ECO:0008006" key="5">
    <source>
        <dbReference type="Google" id="ProtNLM"/>
    </source>
</evidence>
<evidence type="ECO:0000256" key="2">
    <source>
        <dbReference type="SAM" id="Phobius"/>
    </source>
</evidence>
<comment type="caution">
    <text evidence="3">The sequence shown here is derived from an EMBL/GenBank/DDBJ whole genome shotgun (WGS) entry which is preliminary data.</text>
</comment>
<evidence type="ECO:0000256" key="1">
    <source>
        <dbReference type="SAM" id="MobiDB-lite"/>
    </source>
</evidence>
<protein>
    <recommendedName>
        <fullName evidence="5">Serine/threonine protein kinase</fullName>
    </recommendedName>
</protein>
<dbReference type="AlphaFoldDB" id="A0AAV3XLF4"/>
<name>A0AAV3XLF4_9CYAN</name>
<evidence type="ECO:0000313" key="3">
    <source>
        <dbReference type="EMBL" id="GET43309.1"/>
    </source>
</evidence>
<keyword evidence="2" id="KW-1133">Transmembrane helix</keyword>
<dbReference type="Proteomes" id="UP001050975">
    <property type="component" value="Unassembled WGS sequence"/>
</dbReference>
<sequence length="273" mass="29604">MRDKQPGKTKTIIYLIISAFIFGALIASGVTFVLLKGGYLALNNSTPPPIPTPTPSPTSSLIPTPTPSLTPSLVQPVPTPTGSQNISPQPTESPQLGNEVTRQGENNNNELPGYFPEKGFTAPPSDLSRFKKANLLLKDMVISGDNYINFVKGSILISGKLYSPVFRLRGDTNEQRVGFQLDGSQKGLLLQFGQQDLSAGDTNLTYLVRISIDGKLLWAGECKYGQNNQIISVPLGIPGATSLVIEYSITEQGGFYSYNSPPLYFTRAELLYE</sequence>
<feature type="compositionally biased region" description="Low complexity" evidence="1">
    <location>
        <begin position="57"/>
        <end position="73"/>
    </location>
</feature>
<dbReference type="EMBL" id="BLAY01000214">
    <property type="protein sequence ID" value="GET43309.1"/>
    <property type="molecule type" value="Genomic_DNA"/>
</dbReference>
<organism evidence="3 4">
    <name type="scientific">Microseira wollei NIES-4236</name>
    <dbReference type="NCBI Taxonomy" id="2530354"/>
    <lineage>
        <taxon>Bacteria</taxon>
        <taxon>Bacillati</taxon>
        <taxon>Cyanobacteriota</taxon>
        <taxon>Cyanophyceae</taxon>
        <taxon>Oscillatoriophycideae</taxon>
        <taxon>Aerosakkonematales</taxon>
        <taxon>Aerosakkonemataceae</taxon>
        <taxon>Microseira</taxon>
    </lineage>
</organism>
<proteinExistence type="predicted"/>
<accession>A0AAV3XLF4</accession>
<reference evidence="3" key="1">
    <citation type="submission" date="2019-10" db="EMBL/GenBank/DDBJ databases">
        <title>Draft genome sequece of Microseira wollei NIES-4236.</title>
        <authorList>
            <person name="Yamaguchi H."/>
            <person name="Suzuki S."/>
            <person name="Kawachi M."/>
        </authorList>
    </citation>
    <scope>NUCLEOTIDE SEQUENCE</scope>
    <source>
        <strain evidence="3">NIES-4236</strain>
    </source>
</reference>
<keyword evidence="2" id="KW-0812">Transmembrane</keyword>
<keyword evidence="2" id="KW-0472">Membrane</keyword>
<feature type="transmembrane region" description="Helical" evidence="2">
    <location>
        <begin position="12"/>
        <end position="35"/>
    </location>
</feature>
<feature type="compositionally biased region" description="Polar residues" evidence="1">
    <location>
        <begin position="80"/>
        <end position="110"/>
    </location>
</feature>
<feature type="region of interest" description="Disordered" evidence="1">
    <location>
        <begin position="50"/>
        <end position="118"/>
    </location>
</feature>
<evidence type="ECO:0000313" key="4">
    <source>
        <dbReference type="Proteomes" id="UP001050975"/>
    </source>
</evidence>
<gene>
    <name evidence="3" type="ORF">MiSe_81310</name>
</gene>
<keyword evidence="4" id="KW-1185">Reference proteome</keyword>
<dbReference type="RefSeq" id="WP_226592001.1">
    <property type="nucleotide sequence ID" value="NZ_BLAY01000214.1"/>
</dbReference>